<proteinExistence type="predicted"/>
<dbReference type="Proteomes" id="UP000317716">
    <property type="component" value="Unassembled WGS sequence"/>
</dbReference>
<evidence type="ECO:0000313" key="3">
    <source>
        <dbReference type="Proteomes" id="UP000317716"/>
    </source>
</evidence>
<accession>A0A538T4Z3</accession>
<name>A0A538T4Z3_UNCEI</name>
<feature type="chain" id="PRO_5021902709" evidence="1">
    <location>
        <begin position="26"/>
        <end position="302"/>
    </location>
</feature>
<reference evidence="2 3" key="1">
    <citation type="journal article" date="2019" name="Nat. Microbiol.">
        <title>Mediterranean grassland soil C-N compound turnover is dependent on rainfall and depth, and is mediated by genomically divergent microorganisms.</title>
        <authorList>
            <person name="Diamond S."/>
            <person name="Andeer P.F."/>
            <person name="Li Z."/>
            <person name="Crits-Christoph A."/>
            <person name="Burstein D."/>
            <person name="Anantharaman K."/>
            <person name="Lane K.R."/>
            <person name="Thomas B.C."/>
            <person name="Pan C."/>
            <person name="Northen T.R."/>
            <person name="Banfield J.F."/>
        </authorList>
    </citation>
    <scope>NUCLEOTIDE SEQUENCE [LARGE SCALE GENOMIC DNA]</scope>
    <source>
        <strain evidence="2">WS_2</strain>
    </source>
</reference>
<evidence type="ECO:0000313" key="2">
    <source>
        <dbReference type="EMBL" id="TMQ58719.1"/>
    </source>
</evidence>
<comment type="caution">
    <text evidence="2">The sequence shown here is derived from an EMBL/GenBank/DDBJ whole genome shotgun (WGS) entry which is preliminary data.</text>
</comment>
<dbReference type="AlphaFoldDB" id="A0A538T4Z3"/>
<dbReference type="InterPro" id="IPR025737">
    <property type="entry name" value="FApF"/>
</dbReference>
<feature type="signal peptide" evidence="1">
    <location>
        <begin position="1"/>
        <end position="25"/>
    </location>
</feature>
<dbReference type="EMBL" id="VBOS01000070">
    <property type="protein sequence ID" value="TMQ58719.1"/>
    <property type="molecule type" value="Genomic_DNA"/>
</dbReference>
<protein>
    <submittedName>
        <fullName evidence="2">Transporter</fullName>
    </submittedName>
</protein>
<dbReference type="Pfam" id="PF13557">
    <property type="entry name" value="Phenol_MetA_deg"/>
    <property type="match status" value="1"/>
</dbReference>
<organism evidence="2 3">
    <name type="scientific">Eiseniibacteriota bacterium</name>
    <dbReference type="NCBI Taxonomy" id="2212470"/>
    <lineage>
        <taxon>Bacteria</taxon>
        <taxon>Candidatus Eiseniibacteriota</taxon>
    </lineage>
</organism>
<gene>
    <name evidence="2" type="ORF">E6K72_02305</name>
</gene>
<keyword evidence="1" id="KW-0732">Signal</keyword>
<evidence type="ECO:0000256" key="1">
    <source>
        <dbReference type="SAM" id="SignalP"/>
    </source>
</evidence>
<sequence length="302" mass="31990">MSRAFPRALFGGLAAALLAAPAARAQSPIAGHYPPGQSGIRGASSPAPGWMYTNFSRFFSNLEVKDSAGGTSDEVHEVRYANISMFTWTTSWKMLGMRYGALAGIPFSTGNLTPSSADVGSSSFGLGDILVTPISLYGDGSAYDYQFQFTVWSSSGHFSPGGASNRGSGCWALVYSVGGVAYPGGKRDDWSLSAVARIEQNFEQQDTGIHPGDDVVVDWGVGKALKIGTHSAELGLSGFGTWQITGQDGGGDPGPYRYLGIGPEGSMPIGDTVTLRLRLHWEFDARNAVQGNNAWLIANFRL</sequence>